<keyword evidence="2 5" id="KW-0812">Transmembrane</keyword>
<dbReference type="InterPro" id="IPR049453">
    <property type="entry name" value="Memb_transporter_dom"/>
</dbReference>
<evidence type="ECO:0000259" key="7">
    <source>
        <dbReference type="Pfam" id="PF13515"/>
    </source>
</evidence>
<dbReference type="Pfam" id="PF13515">
    <property type="entry name" value="FUSC_2"/>
    <property type="match status" value="1"/>
</dbReference>
<dbReference type="EMBL" id="JARJBC010000014">
    <property type="protein sequence ID" value="MDF3291742.1"/>
    <property type="molecule type" value="Genomic_DNA"/>
</dbReference>
<sequence length="436" mass="47770">MVLRLFLLPFTLLAYAYGVRAAPGGDSCKVPAVPTPLVGLIRLRNEPVVVQMLRSTAAAVISYIAAVRLSNNPSPLTAPLTALLVVQVTLYTTLTTGIRRVGSVVAGVLIAVAFSALFGLTWWSLGLIILASLLIGHLIRVDEFVAEVAISGMLILGVSTPQSEALDRVLETVIGAVIGVLLNLLVAPPVFVQPAGEAVAELAERIRQFLLRIAAELGAGATSEQTIAWLHDARRLDNDIARFDEFLRRAEESTRLNPRVRQGAMARLILRSGLDTLEVCVVVLRTLCRSLSDLSMERSQQESVYEDELSAELDHLLTHIADAVHSFGQLISAQVTAGAERAEAELEQALHDAREDRDHIAALLRAEAQQHWERWQLHGALIASIDRLLDELDVEKRSQWLASQLARTVPAESALGHRLRRGARTTRGRLRRPFKR</sequence>
<keyword evidence="9" id="KW-1185">Reference proteome</keyword>
<dbReference type="RefSeq" id="WP_276094905.1">
    <property type="nucleotide sequence ID" value="NZ_JARJBC010000014.1"/>
</dbReference>
<reference evidence="8 9" key="1">
    <citation type="submission" date="2023-03" db="EMBL/GenBank/DDBJ databases">
        <title>Draft genome sequence of Streptomyces sp. RB6PN23 isolated from peat swamp forest in Thailand.</title>
        <authorList>
            <person name="Klaysubun C."/>
            <person name="Duangmal K."/>
        </authorList>
    </citation>
    <scope>NUCLEOTIDE SEQUENCE [LARGE SCALE GENOMIC DNA]</scope>
    <source>
        <strain evidence="8 9">RB6PN23</strain>
    </source>
</reference>
<feature type="domain" description="Integral membrane bound transporter" evidence="7">
    <location>
        <begin position="64"/>
        <end position="181"/>
    </location>
</feature>
<comment type="subcellular location">
    <subcellularLocation>
        <location evidence="1">Membrane</location>
        <topology evidence="1">Multi-pass membrane protein</topology>
    </subcellularLocation>
</comment>
<evidence type="ECO:0000313" key="8">
    <source>
        <dbReference type="EMBL" id="MDF3291742.1"/>
    </source>
</evidence>
<keyword evidence="4 5" id="KW-0472">Membrane</keyword>
<proteinExistence type="predicted"/>
<feature type="signal peptide" evidence="6">
    <location>
        <begin position="1"/>
        <end position="21"/>
    </location>
</feature>
<evidence type="ECO:0000256" key="3">
    <source>
        <dbReference type="ARBA" id="ARBA00022989"/>
    </source>
</evidence>
<protein>
    <submittedName>
        <fullName evidence="8">Aromatic acid exporter family protein</fullName>
    </submittedName>
</protein>
<feature type="transmembrane region" description="Helical" evidence="5">
    <location>
        <begin position="106"/>
        <end position="138"/>
    </location>
</feature>
<evidence type="ECO:0000313" key="9">
    <source>
        <dbReference type="Proteomes" id="UP001216579"/>
    </source>
</evidence>
<evidence type="ECO:0000256" key="4">
    <source>
        <dbReference type="ARBA" id="ARBA00023136"/>
    </source>
</evidence>
<accession>A0ABT5ZPL4</accession>
<organism evidence="8 9">
    <name type="scientific">Streptomyces silvisoli</name>
    <dbReference type="NCBI Taxonomy" id="3034235"/>
    <lineage>
        <taxon>Bacteria</taxon>
        <taxon>Bacillati</taxon>
        <taxon>Actinomycetota</taxon>
        <taxon>Actinomycetes</taxon>
        <taxon>Kitasatosporales</taxon>
        <taxon>Streptomycetaceae</taxon>
        <taxon>Streptomyces</taxon>
    </lineage>
</organism>
<evidence type="ECO:0000256" key="1">
    <source>
        <dbReference type="ARBA" id="ARBA00004141"/>
    </source>
</evidence>
<feature type="transmembrane region" description="Helical" evidence="5">
    <location>
        <begin position="76"/>
        <end position="94"/>
    </location>
</feature>
<name>A0ABT5ZPL4_9ACTN</name>
<keyword evidence="6" id="KW-0732">Signal</keyword>
<comment type="caution">
    <text evidence="8">The sequence shown here is derived from an EMBL/GenBank/DDBJ whole genome shotgun (WGS) entry which is preliminary data.</text>
</comment>
<keyword evidence="3 5" id="KW-1133">Transmembrane helix</keyword>
<evidence type="ECO:0000256" key="6">
    <source>
        <dbReference type="SAM" id="SignalP"/>
    </source>
</evidence>
<evidence type="ECO:0000256" key="2">
    <source>
        <dbReference type="ARBA" id="ARBA00022692"/>
    </source>
</evidence>
<gene>
    <name evidence="8" type="ORF">P3G67_21430</name>
</gene>
<dbReference type="Proteomes" id="UP001216579">
    <property type="component" value="Unassembled WGS sequence"/>
</dbReference>
<evidence type="ECO:0000256" key="5">
    <source>
        <dbReference type="SAM" id="Phobius"/>
    </source>
</evidence>
<feature type="chain" id="PRO_5046115317" evidence="6">
    <location>
        <begin position="22"/>
        <end position="436"/>
    </location>
</feature>